<accession>A0A0U2NZB4</accession>
<dbReference type="EMBL" id="CP013254">
    <property type="protein sequence ID" value="ALU39773.1"/>
    <property type="molecule type" value="Genomic_DNA"/>
</dbReference>
<evidence type="ECO:0000259" key="1">
    <source>
        <dbReference type="Pfam" id="PF02464"/>
    </source>
</evidence>
<keyword evidence="5" id="KW-1185">Reference proteome</keyword>
<dbReference type="Gene3D" id="3.90.950.20">
    <property type="entry name" value="CinA-like"/>
    <property type="match status" value="1"/>
</dbReference>
<dbReference type="STRING" id="446860.AS188_08450"/>
<dbReference type="Pfam" id="PF02464">
    <property type="entry name" value="CinA"/>
    <property type="match status" value="1"/>
</dbReference>
<dbReference type="SUPFAM" id="SSF142433">
    <property type="entry name" value="CinA-like"/>
    <property type="match status" value="1"/>
</dbReference>
<evidence type="ECO:0000313" key="3">
    <source>
        <dbReference type="EMBL" id="GEO93076.1"/>
    </source>
</evidence>
<protein>
    <submittedName>
        <fullName evidence="3">Competence damage-inducible protein A</fullName>
    </submittedName>
    <submittedName>
        <fullName evidence="2">Damage-inducible protein CinA</fullName>
    </submittedName>
</protein>
<proteinExistence type="predicted"/>
<dbReference type="InterPro" id="IPR036653">
    <property type="entry name" value="CinA-like_C"/>
</dbReference>
<dbReference type="Proteomes" id="UP000057181">
    <property type="component" value="Chromosome"/>
</dbReference>
<evidence type="ECO:0000313" key="2">
    <source>
        <dbReference type="EMBL" id="ALU39773.1"/>
    </source>
</evidence>
<name>A0A0U2NZB4_9MICC</name>
<dbReference type="NCBIfam" id="TIGR00199">
    <property type="entry name" value="PncC_domain"/>
    <property type="match status" value="1"/>
</dbReference>
<dbReference type="RefSeq" id="WP_058858482.1">
    <property type="nucleotide sequence ID" value="NZ_BJZR01000082.1"/>
</dbReference>
<dbReference type="Proteomes" id="UP000321155">
    <property type="component" value="Unassembled WGS sequence"/>
</dbReference>
<reference evidence="3 5" key="2">
    <citation type="submission" date="2019-07" db="EMBL/GenBank/DDBJ databases">
        <title>Whole genome shotgun sequence of Kocuria flava NBRC 107626.</title>
        <authorList>
            <person name="Hosoyama A."/>
            <person name="Uohara A."/>
            <person name="Ohji S."/>
            <person name="Ichikawa N."/>
        </authorList>
    </citation>
    <scope>NUCLEOTIDE SEQUENCE [LARGE SCALE GENOMIC DNA]</scope>
    <source>
        <strain evidence="3 5">NBRC 107626</strain>
    </source>
</reference>
<gene>
    <name evidence="2" type="ORF">AS188_08450</name>
    <name evidence="3" type="ORF">KFL01_23820</name>
</gene>
<dbReference type="KEGG" id="kfv:AS188_08450"/>
<reference evidence="2 4" key="1">
    <citation type="submission" date="2015-11" db="EMBL/GenBank/DDBJ databases">
        <title>Complete Genome Sequence of Kocuria flava strain HO-9041.</title>
        <authorList>
            <person name="Zhou M."/>
            <person name="Dai J."/>
        </authorList>
    </citation>
    <scope>NUCLEOTIDE SEQUENCE [LARGE SCALE GENOMIC DNA]</scope>
    <source>
        <strain evidence="2 4">HO-9041</strain>
    </source>
</reference>
<dbReference type="InterPro" id="IPR008136">
    <property type="entry name" value="CinA_C"/>
</dbReference>
<dbReference type="EMBL" id="BJZR01000082">
    <property type="protein sequence ID" value="GEO93076.1"/>
    <property type="molecule type" value="Genomic_DNA"/>
</dbReference>
<organism evidence="2 4">
    <name type="scientific">Kocuria flava</name>
    <dbReference type="NCBI Taxonomy" id="446860"/>
    <lineage>
        <taxon>Bacteria</taxon>
        <taxon>Bacillati</taxon>
        <taxon>Actinomycetota</taxon>
        <taxon>Actinomycetes</taxon>
        <taxon>Micrococcales</taxon>
        <taxon>Micrococcaceae</taxon>
        <taxon>Kocuria</taxon>
    </lineage>
</organism>
<dbReference type="AlphaFoldDB" id="A0A0U2NZB4"/>
<feature type="domain" description="CinA C-terminal" evidence="1">
    <location>
        <begin position="13"/>
        <end position="158"/>
    </location>
</feature>
<evidence type="ECO:0000313" key="4">
    <source>
        <dbReference type="Proteomes" id="UP000057181"/>
    </source>
</evidence>
<sequence length="180" mass="18194">MTGPARPDTPAGALVAEAVRQGLTLATAESLTGGALAAAVVDVPGASACFEGAIVSYSNRVKARVLGVPAELLAARGSVDPEVATAMAEGVRRRLGTDWGVSTTGVAGPEPHDGRPVGTVYVGLAGPGGRSVHELRLSGDRAAIRAATVARALRLLTGALTANSKEKSRPGGEEWNHQRG</sequence>
<evidence type="ECO:0000313" key="5">
    <source>
        <dbReference type="Proteomes" id="UP000321155"/>
    </source>
</evidence>